<keyword evidence="5" id="KW-1185">Reference proteome</keyword>
<evidence type="ECO:0008006" key="6">
    <source>
        <dbReference type="Google" id="ProtNLM"/>
    </source>
</evidence>
<accession>A0A1H1L8S2</accession>
<evidence type="ECO:0000313" key="3">
    <source>
        <dbReference type="EMBL" id="SDR70817.1"/>
    </source>
</evidence>
<protein>
    <recommendedName>
        <fullName evidence="6">DUF1353 domain-containing protein</fullName>
    </recommendedName>
</protein>
<dbReference type="EMBL" id="LT629755">
    <property type="protein sequence ID" value="SDR70817.1"/>
    <property type="molecule type" value="Genomic_DNA"/>
</dbReference>
<evidence type="ECO:0000256" key="1">
    <source>
        <dbReference type="SAM" id="Phobius"/>
    </source>
</evidence>
<reference evidence="3" key="2">
    <citation type="submission" date="2016-10" db="EMBL/GenBank/DDBJ databases">
        <authorList>
            <person name="de Groot N.N."/>
        </authorList>
    </citation>
    <scope>NUCLEOTIDE SEQUENCE [LARGE SCALE GENOMIC DNA]</scope>
    <source>
        <strain evidence="3">CPCC 202695</strain>
    </source>
</reference>
<name>A0A1H1L8S2_9MICO</name>
<dbReference type="EMBL" id="SODL02000002">
    <property type="protein sequence ID" value="MCP2367471.1"/>
    <property type="molecule type" value="Genomic_DNA"/>
</dbReference>
<dbReference type="InterPro" id="IPR010767">
    <property type="entry name" value="Phage_CGC-2007_Cje0229"/>
</dbReference>
<dbReference type="Pfam" id="PF07087">
    <property type="entry name" value="DUF1353"/>
    <property type="match status" value="1"/>
</dbReference>
<gene>
    <name evidence="2" type="ORF">BCL57_001625</name>
    <name evidence="3" type="ORF">SAMN04489721_0036</name>
</gene>
<dbReference type="STRING" id="589382.SAMN04489721_0036"/>
<dbReference type="AlphaFoldDB" id="A0A1H1L8S2"/>
<keyword evidence="1" id="KW-0472">Membrane</keyword>
<evidence type="ECO:0000313" key="4">
    <source>
        <dbReference type="Proteomes" id="UP000199482"/>
    </source>
</evidence>
<reference evidence="4" key="1">
    <citation type="submission" date="2016-10" db="EMBL/GenBank/DDBJ databases">
        <authorList>
            <person name="Varghese N."/>
            <person name="Submissions S."/>
        </authorList>
    </citation>
    <scope>NUCLEOTIDE SEQUENCE [LARGE SCALE GENOMIC DNA]</scope>
    <source>
        <strain evidence="4">CPCC 202695</strain>
    </source>
</reference>
<sequence>MPFERDDGTPLDEIALAQRPADADRFEVREAIVYLDPRTGRRYRAPAAGEQPPPHGVTDLASVPSALWGLIASYGRQSAPAILHDERSRVAAELPDRGAALAQRREDDRVFHTALREQGVPRLRARLMWAWVSADREFRHGGALGWVLLAQVGLGVLAVAAAVALAIVAGPWGLALAAAPLIAALPWGRTAPLILVLTYSLAVFGPLLVAQLAAIVVFRVVEAIVELVTGGDPASVVRPTVAPADRGEPTRG</sequence>
<dbReference type="Proteomes" id="UP000199482">
    <property type="component" value="Chromosome I"/>
</dbReference>
<feature type="transmembrane region" description="Helical" evidence="1">
    <location>
        <begin position="193"/>
        <end position="218"/>
    </location>
</feature>
<keyword evidence="1" id="KW-1133">Transmembrane helix</keyword>
<keyword evidence="1" id="KW-0812">Transmembrane</keyword>
<feature type="transmembrane region" description="Helical" evidence="1">
    <location>
        <begin position="146"/>
        <end position="173"/>
    </location>
</feature>
<reference evidence="2" key="3">
    <citation type="submission" date="2022-06" db="EMBL/GenBank/DDBJ databases">
        <title>Genomic Encyclopedia of Type Strains, Phase III (KMG-III): the genomes of soil and plant-associated and newly described type strains.</title>
        <authorList>
            <person name="Whitman W."/>
        </authorList>
    </citation>
    <scope>NUCLEOTIDE SEQUENCE</scope>
    <source>
        <strain evidence="2">CPCC 202695</strain>
    </source>
</reference>
<evidence type="ECO:0000313" key="2">
    <source>
        <dbReference type="EMBL" id="MCP2367471.1"/>
    </source>
</evidence>
<proteinExistence type="predicted"/>
<organism evidence="3 4">
    <name type="scientific">Agromyces flavus</name>
    <dbReference type="NCBI Taxonomy" id="589382"/>
    <lineage>
        <taxon>Bacteria</taxon>
        <taxon>Bacillati</taxon>
        <taxon>Actinomycetota</taxon>
        <taxon>Actinomycetes</taxon>
        <taxon>Micrococcales</taxon>
        <taxon>Microbacteriaceae</taxon>
        <taxon>Agromyces</taxon>
    </lineage>
</organism>
<dbReference type="Proteomes" id="UP000893823">
    <property type="component" value="Unassembled WGS sequence"/>
</dbReference>
<evidence type="ECO:0000313" key="5">
    <source>
        <dbReference type="Proteomes" id="UP000893823"/>
    </source>
</evidence>
<dbReference type="RefSeq" id="WP_157674899.1">
    <property type="nucleotide sequence ID" value="NZ_BMDN01000002.1"/>
</dbReference>